<feature type="region of interest" description="Disordered" evidence="1">
    <location>
        <begin position="101"/>
        <end position="135"/>
    </location>
</feature>
<dbReference type="AlphaFoldDB" id="A0AAV4VWN2"/>
<name>A0AAV4VWN2_9ARAC</name>
<proteinExistence type="predicted"/>
<accession>A0AAV4VWN2</accession>
<sequence>MIALNTLLNYIYLSTPTQGGWGKTGCKSFWQGFDIETGSSESLGLIDCSTLLWMDFGRYKIPAEDFLILQDVTWKRSFKSSPPPKGYMRLDVRVGEKKEPFGSFSDLSTPEHLLDSPVVRPSTTSGNANDFLDVT</sequence>
<keyword evidence="3" id="KW-1185">Reference proteome</keyword>
<evidence type="ECO:0000256" key="1">
    <source>
        <dbReference type="SAM" id="MobiDB-lite"/>
    </source>
</evidence>
<evidence type="ECO:0000313" key="3">
    <source>
        <dbReference type="Proteomes" id="UP001054837"/>
    </source>
</evidence>
<reference evidence="2 3" key="1">
    <citation type="submission" date="2021-06" db="EMBL/GenBank/DDBJ databases">
        <title>Caerostris darwini draft genome.</title>
        <authorList>
            <person name="Kono N."/>
            <person name="Arakawa K."/>
        </authorList>
    </citation>
    <scope>NUCLEOTIDE SEQUENCE [LARGE SCALE GENOMIC DNA]</scope>
</reference>
<dbReference type="Proteomes" id="UP001054837">
    <property type="component" value="Unassembled WGS sequence"/>
</dbReference>
<dbReference type="EMBL" id="BPLQ01013786">
    <property type="protein sequence ID" value="GIY74777.1"/>
    <property type="molecule type" value="Genomic_DNA"/>
</dbReference>
<gene>
    <name evidence="2" type="ORF">CDAR_184741</name>
</gene>
<organism evidence="2 3">
    <name type="scientific">Caerostris darwini</name>
    <dbReference type="NCBI Taxonomy" id="1538125"/>
    <lineage>
        <taxon>Eukaryota</taxon>
        <taxon>Metazoa</taxon>
        <taxon>Ecdysozoa</taxon>
        <taxon>Arthropoda</taxon>
        <taxon>Chelicerata</taxon>
        <taxon>Arachnida</taxon>
        <taxon>Araneae</taxon>
        <taxon>Araneomorphae</taxon>
        <taxon>Entelegynae</taxon>
        <taxon>Araneoidea</taxon>
        <taxon>Araneidae</taxon>
        <taxon>Caerostris</taxon>
    </lineage>
</organism>
<comment type="caution">
    <text evidence="2">The sequence shown here is derived from an EMBL/GenBank/DDBJ whole genome shotgun (WGS) entry which is preliminary data.</text>
</comment>
<protein>
    <submittedName>
        <fullName evidence="2">Uncharacterized protein</fullName>
    </submittedName>
</protein>
<evidence type="ECO:0000313" key="2">
    <source>
        <dbReference type="EMBL" id="GIY74777.1"/>
    </source>
</evidence>